<dbReference type="InterPro" id="IPR027417">
    <property type="entry name" value="P-loop_NTPase"/>
</dbReference>
<organism evidence="7 8">
    <name type="scientific">Heterodera trifolii</name>
    <dbReference type="NCBI Taxonomy" id="157864"/>
    <lineage>
        <taxon>Eukaryota</taxon>
        <taxon>Metazoa</taxon>
        <taxon>Ecdysozoa</taxon>
        <taxon>Nematoda</taxon>
        <taxon>Chromadorea</taxon>
        <taxon>Rhabditida</taxon>
        <taxon>Tylenchina</taxon>
        <taxon>Tylenchomorpha</taxon>
        <taxon>Tylenchoidea</taxon>
        <taxon>Heteroderidae</taxon>
        <taxon>Heteroderinae</taxon>
        <taxon>Heterodera</taxon>
    </lineage>
</organism>
<dbReference type="GO" id="GO:0004386">
    <property type="term" value="F:helicase activity"/>
    <property type="evidence" value="ECO:0007669"/>
    <property type="project" value="UniProtKB-KW"/>
</dbReference>
<evidence type="ECO:0000313" key="7">
    <source>
        <dbReference type="EMBL" id="KAL3077870.1"/>
    </source>
</evidence>
<dbReference type="Pfam" id="PF13087">
    <property type="entry name" value="AAA_12"/>
    <property type="match status" value="1"/>
</dbReference>
<dbReference type="PANTHER" id="PTHR43788:SF16">
    <property type="entry name" value="HELICASE WITH ZINC FINGER 2"/>
    <property type="match status" value="1"/>
</dbReference>
<keyword evidence="5" id="KW-0472">Membrane</keyword>
<evidence type="ECO:0000256" key="2">
    <source>
        <dbReference type="ARBA" id="ARBA00022801"/>
    </source>
</evidence>
<keyword evidence="5" id="KW-0812">Transmembrane</keyword>
<dbReference type="Gene3D" id="3.40.50.300">
    <property type="entry name" value="P-loop containing nucleotide triphosphate hydrolases"/>
    <property type="match status" value="1"/>
</dbReference>
<keyword evidence="5" id="KW-1133">Transmembrane helix</keyword>
<keyword evidence="3" id="KW-0347">Helicase</keyword>
<evidence type="ECO:0000256" key="3">
    <source>
        <dbReference type="ARBA" id="ARBA00022806"/>
    </source>
</evidence>
<feature type="transmembrane region" description="Helical" evidence="5">
    <location>
        <begin position="324"/>
        <end position="345"/>
    </location>
</feature>
<feature type="domain" description="DNA2/NAM7 helicase-like C-terminal" evidence="6">
    <location>
        <begin position="136"/>
        <end position="272"/>
    </location>
</feature>
<sequence length="418" mass="47489">MFILDKEQILLSENLCQDEKYVDDFNKAPRRARERTTTAALLNMTKYRVYFMTLVLAEELALDLGNINYVLVDECGQATLSAILSTLTQFRMSNASDLWSHSAIVKCLDAGVYAPAGDRLVPEKSDAEISFFLNFMGPRIVTENCPVVLIHLKTPAQQESVSFSSHNPEQRETALEFLGIIQRTFSGLIQIVCFYQAERKQVTLEIERRKNVKAGTVDSIQSQEADLVIVLTTRTGAGRTEDVNIGIEFWADAARTTVAVSRPRFGLIVIGDLTLLWHKGEVWRRFLDQALKMTVAVTPDYIGLISNHWPNLAILSQLLHSPICLVRALFLCTILAAHSFGMMVIDTSVFHRQQCMVGLDEQDQMYEWRLIHYNESHVPNVRDLFLFSTFLTHSFFIIFTSGLYQKGDLQKKKKKLIL</sequence>
<comment type="caution">
    <text evidence="7">The sequence shown here is derived from an EMBL/GenBank/DDBJ whole genome shotgun (WGS) entry which is preliminary data.</text>
</comment>
<protein>
    <recommendedName>
        <fullName evidence="6">DNA2/NAM7 helicase-like C-terminal domain-containing protein</fullName>
    </recommendedName>
</protein>
<dbReference type="Proteomes" id="UP001620626">
    <property type="component" value="Unassembled WGS sequence"/>
</dbReference>
<dbReference type="InterPro" id="IPR050534">
    <property type="entry name" value="Coronavir_polyprotein_1ab"/>
</dbReference>
<dbReference type="InterPro" id="IPR041679">
    <property type="entry name" value="DNA2/NAM7-like_C"/>
</dbReference>
<dbReference type="GO" id="GO:0005524">
    <property type="term" value="F:ATP binding"/>
    <property type="evidence" value="ECO:0007669"/>
    <property type="project" value="UniProtKB-KW"/>
</dbReference>
<dbReference type="AlphaFoldDB" id="A0ABD2IJ42"/>
<evidence type="ECO:0000313" key="8">
    <source>
        <dbReference type="Proteomes" id="UP001620626"/>
    </source>
</evidence>
<keyword evidence="4" id="KW-0067">ATP-binding</keyword>
<reference evidence="7 8" key="1">
    <citation type="submission" date="2024-10" db="EMBL/GenBank/DDBJ databases">
        <authorList>
            <person name="Kim D."/>
        </authorList>
    </citation>
    <scope>NUCLEOTIDE SEQUENCE [LARGE SCALE GENOMIC DNA]</scope>
    <source>
        <strain evidence="7">BH-2024</strain>
    </source>
</reference>
<keyword evidence="1" id="KW-0547">Nucleotide-binding</keyword>
<keyword evidence="8" id="KW-1185">Reference proteome</keyword>
<name>A0ABD2IJ42_9BILA</name>
<feature type="transmembrane region" description="Helical" evidence="5">
    <location>
        <begin position="384"/>
        <end position="404"/>
    </location>
</feature>
<evidence type="ECO:0000256" key="4">
    <source>
        <dbReference type="ARBA" id="ARBA00022840"/>
    </source>
</evidence>
<evidence type="ECO:0000256" key="1">
    <source>
        <dbReference type="ARBA" id="ARBA00022741"/>
    </source>
</evidence>
<dbReference type="SUPFAM" id="SSF52540">
    <property type="entry name" value="P-loop containing nucleoside triphosphate hydrolases"/>
    <property type="match status" value="1"/>
</dbReference>
<evidence type="ECO:0000259" key="6">
    <source>
        <dbReference type="Pfam" id="PF13087"/>
    </source>
</evidence>
<keyword evidence="2" id="KW-0378">Hydrolase</keyword>
<dbReference type="EMBL" id="JBICBT010001218">
    <property type="protein sequence ID" value="KAL3077870.1"/>
    <property type="molecule type" value="Genomic_DNA"/>
</dbReference>
<gene>
    <name evidence="7" type="ORF">niasHT_039155</name>
</gene>
<proteinExistence type="predicted"/>
<dbReference type="PANTHER" id="PTHR43788">
    <property type="entry name" value="DNA2/NAM7 HELICASE FAMILY MEMBER"/>
    <property type="match status" value="1"/>
</dbReference>
<accession>A0ABD2IJ42</accession>
<dbReference type="GO" id="GO:0016787">
    <property type="term" value="F:hydrolase activity"/>
    <property type="evidence" value="ECO:0007669"/>
    <property type="project" value="UniProtKB-KW"/>
</dbReference>
<evidence type="ECO:0000256" key="5">
    <source>
        <dbReference type="SAM" id="Phobius"/>
    </source>
</evidence>